<keyword evidence="7" id="KW-0472">Membrane</keyword>
<evidence type="ECO:0000259" key="8">
    <source>
        <dbReference type="Pfam" id="PF00135"/>
    </source>
</evidence>
<feature type="domain" description="Carboxylesterase type B" evidence="8">
    <location>
        <begin position="39"/>
        <end position="543"/>
    </location>
</feature>
<dbReference type="Pfam" id="PF00135">
    <property type="entry name" value="COesterase"/>
    <property type="match status" value="1"/>
</dbReference>
<dbReference type="InterPro" id="IPR019826">
    <property type="entry name" value="Carboxylesterase_B_AS"/>
</dbReference>
<dbReference type="Proteomes" id="UP000030765">
    <property type="component" value="Unassembled WGS sequence"/>
</dbReference>
<evidence type="ECO:0000313" key="10">
    <source>
        <dbReference type="EnsemblMetazoa" id="ASIC018449-PA"/>
    </source>
</evidence>
<dbReference type="EMBL" id="ATLV01024043">
    <property type="status" value="NOT_ANNOTATED_CDS"/>
    <property type="molecule type" value="Genomic_DNA"/>
</dbReference>
<dbReference type="VEuPathDB" id="VectorBase:ASIS012523"/>
<gene>
    <name evidence="9" type="ORF">ZHAS_00018449</name>
</gene>
<evidence type="ECO:0000256" key="5">
    <source>
        <dbReference type="ARBA" id="ARBA00023180"/>
    </source>
</evidence>
<dbReference type="PROSITE" id="PS00122">
    <property type="entry name" value="CARBOXYLESTERASE_B_1"/>
    <property type="match status" value="1"/>
</dbReference>
<dbReference type="ESTHER" id="9dipt-a0a084wjm7">
    <property type="family name" value="Carb_B_Arthropoda"/>
</dbReference>
<reference evidence="9 11" key="1">
    <citation type="journal article" date="2014" name="BMC Genomics">
        <title>Genome sequence of Anopheles sinensis provides insight into genetics basis of mosquito competence for malaria parasites.</title>
        <authorList>
            <person name="Zhou D."/>
            <person name="Zhang D."/>
            <person name="Ding G."/>
            <person name="Shi L."/>
            <person name="Hou Q."/>
            <person name="Ye Y."/>
            <person name="Xu Y."/>
            <person name="Zhou H."/>
            <person name="Xiong C."/>
            <person name="Li S."/>
            <person name="Yu J."/>
            <person name="Hong S."/>
            <person name="Yu X."/>
            <person name="Zou P."/>
            <person name="Chen C."/>
            <person name="Chang X."/>
            <person name="Wang W."/>
            <person name="Lv Y."/>
            <person name="Sun Y."/>
            <person name="Ma L."/>
            <person name="Shen B."/>
            <person name="Zhu C."/>
        </authorList>
    </citation>
    <scope>NUCLEOTIDE SEQUENCE [LARGE SCALE GENOMIC DNA]</scope>
</reference>
<organism evidence="9">
    <name type="scientific">Anopheles sinensis</name>
    <name type="common">Mosquito</name>
    <dbReference type="NCBI Taxonomy" id="74873"/>
    <lineage>
        <taxon>Eukaryota</taxon>
        <taxon>Metazoa</taxon>
        <taxon>Ecdysozoa</taxon>
        <taxon>Arthropoda</taxon>
        <taxon>Hexapoda</taxon>
        <taxon>Insecta</taxon>
        <taxon>Pterygota</taxon>
        <taxon>Neoptera</taxon>
        <taxon>Endopterygota</taxon>
        <taxon>Diptera</taxon>
        <taxon>Nematocera</taxon>
        <taxon>Culicoidea</taxon>
        <taxon>Culicidae</taxon>
        <taxon>Anophelinae</taxon>
        <taxon>Anopheles</taxon>
    </lineage>
</organism>
<keyword evidence="11" id="KW-1185">Reference proteome</keyword>
<dbReference type="PANTHER" id="PTHR43142:SF1">
    <property type="entry name" value="CARBOXYLIC ESTER HYDROLASE"/>
    <property type="match status" value="1"/>
</dbReference>
<dbReference type="Gene3D" id="3.40.50.1820">
    <property type="entry name" value="alpha/beta hydrolase"/>
    <property type="match status" value="1"/>
</dbReference>
<dbReference type="AlphaFoldDB" id="A0A084WJM7"/>
<evidence type="ECO:0000256" key="3">
    <source>
        <dbReference type="ARBA" id="ARBA00022801"/>
    </source>
</evidence>
<sequence length="587" mass="66230">MVDWDNVWQFLVAVFRLGLGCVAFLVRHRLVRLWPPGECPIVTVRQGKLRGVRAHLPNGAPYSYFKGVPYATAPVGTLRFHAPVPLDRYRQPIVDCYAERSDCIQLDFFSGLVYGAESGLYLNIYTPRLPTAGDGSSDATKLPVMVFLHGGGFACGSGSSLFYNPEYFLQRDVLVVTVNYRLGPFGFLCLPEAGIEGNAGLKDQLMALRWINENITQFGGDRNCVTLFGESAGSFSAYLHMLSPNSRRYIHRVICQSGVVCSSSFMQANPVDMAFNLARHFGYNGHSQLGALETLQKVPAKLLAKYQRKALGQAADRQSDLVFVFLPVIEQTRTDDSIITEAPETILKSYDTLRLPLLEGCNDAEGILGLYIVQRKSTENIQLLPERMASKIFRHRPAQDREEVGEAIRKFYFGDRAPTDWSPEQLKHLLSDVIFMTDSAVSAEWVAKYQPNLVHFHYRFTYDGRFSLLKRLFLNGTVDGACHGDDIFYMFNPKLLPSLSPNSEEHRVRDTVVALWTSFARHGDPSVDSQSVVNTQWRPVGKIPRDSDDFNLDCLEINVHTGMVKDPCRDRATFWRNLFQRYSKGYL</sequence>
<feature type="transmembrane region" description="Helical" evidence="7">
    <location>
        <begin position="6"/>
        <end position="26"/>
    </location>
</feature>
<dbReference type="EC" id="3.1.1.-" evidence="6"/>
<dbReference type="VEuPathDB" id="VectorBase:ASIC018449"/>
<dbReference type="SUPFAM" id="SSF53474">
    <property type="entry name" value="alpha/beta-Hydrolases"/>
    <property type="match status" value="1"/>
</dbReference>
<evidence type="ECO:0000313" key="11">
    <source>
        <dbReference type="Proteomes" id="UP000030765"/>
    </source>
</evidence>
<keyword evidence="3 6" id="KW-0378">Hydrolase</keyword>
<evidence type="ECO:0000313" key="9">
    <source>
        <dbReference type="EMBL" id="KFB50421.1"/>
    </source>
</evidence>
<evidence type="ECO:0000256" key="6">
    <source>
        <dbReference type="RuleBase" id="RU361235"/>
    </source>
</evidence>
<dbReference type="OMA" id="MPLITGC"/>
<proteinExistence type="inferred from homology"/>
<keyword evidence="7" id="KW-0812">Transmembrane</keyword>
<keyword evidence="5" id="KW-0325">Glycoprotein</keyword>
<keyword evidence="4" id="KW-1015">Disulfide bond</keyword>
<evidence type="ECO:0000256" key="1">
    <source>
        <dbReference type="ARBA" id="ARBA00005964"/>
    </source>
</evidence>
<evidence type="ECO:0000256" key="7">
    <source>
        <dbReference type="SAM" id="Phobius"/>
    </source>
</evidence>
<keyword evidence="7" id="KW-1133">Transmembrane helix</keyword>
<dbReference type="PANTHER" id="PTHR43142">
    <property type="entry name" value="CARBOXYLIC ESTER HYDROLASE"/>
    <property type="match status" value="1"/>
</dbReference>
<name>A0A084WJM7_ANOSI</name>
<dbReference type="InterPro" id="IPR002018">
    <property type="entry name" value="CarbesteraseB"/>
</dbReference>
<evidence type="ECO:0000256" key="4">
    <source>
        <dbReference type="ARBA" id="ARBA00023157"/>
    </source>
</evidence>
<dbReference type="STRING" id="74873.A0A084WJM7"/>
<accession>A0A084WJM7</accession>
<keyword evidence="2" id="KW-0719">Serine esterase</keyword>
<protein>
    <recommendedName>
        <fullName evidence="6">Carboxylic ester hydrolase</fullName>
        <ecNumber evidence="6">3.1.1.-</ecNumber>
    </recommendedName>
</protein>
<dbReference type="EnsemblMetazoa" id="ASIC018449-RA">
    <property type="protein sequence ID" value="ASIC018449-PA"/>
    <property type="gene ID" value="ASIC018449"/>
</dbReference>
<dbReference type="GO" id="GO:0052689">
    <property type="term" value="F:carboxylic ester hydrolase activity"/>
    <property type="evidence" value="ECO:0007669"/>
    <property type="project" value="UniProtKB-KW"/>
</dbReference>
<dbReference type="InterPro" id="IPR029058">
    <property type="entry name" value="AB_hydrolase_fold"/>
</dbReference>
<evidence type="ECO:0000256" key="2">
    <source>
        <dbReference type="ARBA" id="ARBA00022487"/>
    </source>
</evidence>
<comment type="similarity">
    <text evidence="1 6">Belongs to the type-B carboxylesterase/lipase family.</text>
</comment>
<dbReference type="OrthoDB" id="19653at2759"/>
<dbReference type="EMBL" id="KE525348">
    <property type="protein sequence ID" value="KFB50421.1"/>
    <property type="molecule type" value="Genomic_DNA"/>
</dbReference>
<reference evidence="10" key="2">
    <citation type="submission" date="2020-05" db="UniProtKB">
        <authorList>
            <consortium name="EnsemblMetazoa"/>
        </authorList>
    </citation>
    <scope>IDENTIFICATION</scope>
</reference>